<accession>A0A2S0P8I7</accession>
<proteinExistence type="predicted"/>
<feature type="transmembrane region" description="Helical" evidence="6">
    <location>
        <begin position="46"/>
        <end position="68"/>
    </location>
</feature>
<dbReference type="Pfam" id="PF00892">
    <property type="entry name" value="EamA"/>
    <property type="match status" value="2"/>
</dbReference>
<feature type="domain" description="EamA" evidence="7">
    <location>
        <begin position="159"/>
        <end position="288"/>
    </location>
</feature>
<dbReference type="PANTHER" id="PTHR42920:SF5">
    <property type="entry name" value="EAMA DOMAIN-CONTAINING PROTEIN"/>
    <property type="match status" value="1"/>
</dbReference>
<feature type="domain" description="EamA" evidence="7">
    <location>
        <begin position="22"/>
        <end position="147"/>
    </location>
</feature>
<name>A0A2S0P8I7_9NEIS</name>
<evidence type="ECO:0000313" key="9">
    <source>
        <dbReference type="Proteomes" id="UP000244173"/>
    </source>
</evidence>
<dbReference type="PANTHER" id="PTHR42920">
    <property type="entry name" value="OS03G0707200 PROTEIN-RELATED"/>
    <property type="match status" value="1"/>
</dbReference>
<sequence>MTASSPAAPLAPPRSLLPDATLVGITLLWGGTFLTVQTALQWSGPFGFVALRFGVAGLVALLLSWRLLGGLTRIELRSGILIGSVLFLSYSLQTSGLSSITSSKSAFLTALYVPLVPLMQWLLFKRYPSRWSWAGIVIAFTGLALLSDPSGLDFGFGPGEWLTLAGAAVIAFEICLISRYANACEPRRVATVQLLVVSLLATTGMLVSGEPLPLPHPGLIACVAGIGLATALIQVAMNWAQKTVPATRATIIYAMEPVWAGWIGWLAGETLTPLVITGAALVVVSVLISQWGERQAQ</sequence>
<feature type="transmembrane region" description="Helical" evidence="6">
    <location>
        <begin position="131"/>
        <end position="147"/>
    </location>
</feature>
<evidence type="ECO:0000256" key="6">
    <source>
        <dbReference type="SAM" id="Phobius"/>
    </source>
</evidence>
<evidence type="ECO:0000256" key="2">
    <source>
        <dbReference type="ARBA" id="ARBA00022475"/>
    </source>
</evidence>
<feature type="transmembrane region" description="Helical" evidence="6">
    <location>
        <begin position="159"/>
        <end position="177"/>
    </location>
</feature>
<dbReference type="InterPro" id="IPR000620">
    <property type="entry name" value="EamA_dom"/>
</dbReference>
<reference evidence="8 9" key="1">
    <citation type="submission" date="2018-04" db="EMBL/GenBank/DDBJ databases">
        <title>Denitrifier Microvirgula.</title>
        <authorList>
            <person name="Anderson E."/>
            <person name="Jang J."/>
            <person name="Ishii S."/>
        </authorList>
    </citation>
    <scope>NUCLEOTIDE SEQUENCE [LARGE SCALE GENOMIC DNA]</scope>
    <source>
        <strain evidence="8 9">BE2.4</strain>
    </source>
</reference>
<protein>
    <submittedName>
        <fullName evidence="8">EamA family transporter</fullName>
    </submittedName>
</protein>
<dbReference type="AlphaFoldDB" id="A0A2S0P8I7"/>
<dbReference type="GO" id="GO:0005886">
    <property type="term" value="C:plasma membrane"/>
    <property type="evidence" value="ECO:0007669"/>
    <property type="project" value="UniProtKB-SubCell"/>
</dbReference>
<dbReference type="RefSeq" id="WP_107888928.1">
    <property type="nucleotide sequence ID" value="NZ_CP028519.1"/>
</dbReference>
<dbReference type="KEGG" id="maer:DAI18_06020"/>
<feature type="transmembrane region" description="Helical" evidence="6">
    <location>
        <begin position="106"/>
        <end position="124"/>
    </location>
</feature>
<gene>
    <name evidence="8" type="ORF">DAI18_06020</name>
</gene>
<evidence type="ECO:0000256" key="3">
    <source>
        <dbReference type="ARBA" id="ARBA00022692"/>
    </source>
</evidence>
<dbReference type="Proteomes" id="UP000244173">
    <property type="component" value="Chromosome"/>
</dbReference>
<organism evidence="8 9">
    <name type="scientific">Microvirgula aerodenitrificans</name>
    <dbReference type="NCBI Taxonomy" id="57480"/>
    <lineage>
        <taxon>Bacteria</taxon>
        <taxon>Pseudomonadati</taxon>
        <taxon>Pseudomonadota</taxon>
        <taxon>Betaproteobacteria</taxon>
        <taxon>Neisseriales</taxon>
        <taxon>Aquaspirillaceae</taxon>
        <taxon>Microvirgula</taxon>
    </lineage>
</organism>
<evidence type="ECO:0000256" key="5">
    <source>
        <dbReference type="ARBA" id="ARBA00023136"/>
    </source>
</evidence>
<dbReference type="OrthoDB" id="9804865at2"/>
<dbReference type="InterPro" id="IPR037185">
    <property type="entry name" value="EmrE-like"/>
</dbReference>
<feature type="transmembrane region" description="Helical" evidence="6">
    <location>
        <begin position="251"/>
        <end position="268"/>
    </location>
</feature>
<dbReference type="SUPFAM" id="SSF103481">
    <property type="entry name" value="Multidrug resistance efflux transporter EmrE"/>
    <property type="match status" value="2"/>
</dbReference>
<evidence type="ECO:0000259" key="7">
    <source>
        <dbReference type="Pfam" id="PF00892"/>
    </source>
</evidence>
<feature type="transmembrane region" description="Helical" evidence="6">
    <location>
        <begin position="274"/>
        <end position="292"/>
    </location>
</feature>
<dbReference type="InterPro" id="IPR051258">
    <property type="entry name" value="Diverse_Substrate_Transporter"/>
</dbReference>
<evidence type="ECO:0000256" key="4">
    <source>
        <dbReference type="ARBA" id="ARBA00022989"/>
    </source>
</evidence>
<dbReference type="EMBL" id="CP028519">
    <property type="protein sequence ID" value="AVY93651.1"/>
    <property type="molecule type" value="Genomic_DNA"/>
</dbReference>
<feature type="transmembrane region" description="Helical" evidence="6">
    <location>
        <begin position="20"/>
        <end position="40"/>
    </location>
</feature>
<comment type="subcellular location">
    <subcellularLocation>
        <location evidence="1">Cell membrane</location>
        <topology evidence="1">Multi-pass membrane protein</topology>
    </subcellularLocation>
</comment>
<keyword evidence="9" id="KW-1185">Reference proteome</keyword>
<evidence type="ECO:0000256" key="1">
    <source>
        <dbReference type="ARBA" id="ARBA00004651"/>
    </source>
</evidence>
<keyword evidence="3 6" id="KW-0812">Transmembrane</keyword>
<keyword evidence="2" id="KW-1003">Cell membrane</keyword>
<feature type="transmembrane region" description="Helical" evidence="6">
    <location>
        <begin position="218"/>
        <end position="239"/>
    </location>
</feature>
<feature type="transmembrane region" description="Helical" evidence="6">
    <location>
        <begin position="80"/>
        <end position="100"/>
    </location>
</feature>
<keyword evidence="5 6" id="KW-0472">Membrane</keyword>
<keyword evidence="4 6" id="KW-1133">Transmembrane helix</keyword>
<evidence type="ECO:0000313" key="8">
    <source>
        <dbReference type="EMBL" id="AVY93651.1"/>
    </source>
</evidence>
<feature type="transmembrane region" description="Helical" evidence="6">
    <location>
        <begin position="189"/>
        <end position="206"/>
    </location>
</feature>
<dbReference type="STRING" id="1122240.GCA_000620105_01258"/>